<dbReference type="PRINTS" id="PR01438">
    <property type="entry name" value="UNVRSLSTRESS"/>
</dbReference>
<gene>
    <name evidence="3" type="ORF">ACFFGH_06060</name>
</gene>
<evidence type="ECO:0000313" key="3">
    <source>
        <dbReference type="EMBL" id="MFC0677417.1"/>
    </source>
</evidence>
<dbReference type="Proteomes" id="UP001589896">
    <property type="component" value="Unassembled WGS sequence"/>
</dbReference>
<evidence type="ECO:0000256" key="1">
    <source>
        <dbReference type="ARBA" id="ARBA00008791"/>
    </source>
</evidence>
<dbReference type="InterPro" id="IPR006016">
    <property type="entry name" value="UspA"/>
</dbReference>
<dbReference type="EMBL" id="JBHLTG010000001">
    <property type="protein sequence ID" value="MFC0677417.1"/>
    <property type="molecule type" value="Genomic_DNA"/>
</dbReference>
<sequence>MSAELIHPTGRVVAAVDLSSYADSVADFAAWAAARLGSPLELLHVQDRQHDAAARDLSGSLSLGARETLLAELASLDERRAVIAQQQGRALLDALRERAAGHGVDATLRHLHGGLVESLLDLEAGTRLFVIGKRGEHADFAAGHLGSNLERVVRAVHRPVLVASRAFRPVARFMIAFDGSATTRRCVEMVCASPLLKGLDCHVLMVGAPDDAQQAHLQWAQTTLRDAGFDAQLHAAQGSADTVIAAQADALAIDLLVMGAYGHSRIRAMIVGSTTTQVLRHCPIPVLLLR</sequence>
<evidence type="ECO:0000313" key="4">
    <source>
        <dbReference type="Proteomes" id="UP001589896"/>
    </source>
</evidence>
<dbReference type="PANTHER" id="PTHR46268:SF6">
    <property type="entry name" value="UNIVERSAL STRESS PROTEIN UP12"/>
    <property type="match status" value="1"/>
</dbReference>
<dbReference type="InterPro" id="IPR006015">
    <property type="entry name" value="Universal_stress_UspA"/>
</dbReference>
<dbReference type="SUPFAM" id="SSF52402">
    <property type="entry name" value="Adenine nucleotide alpha hydrolases-like"/>
    <property type="match status" value="2"/>
</dbReference>
<dbReference type="PANTHER" id="PTHR46268">
    <property type="entry name" value="STRESS RESPONSE PROTEIN NHAX"/>
    <property type="match status" value="1"/>
</dbReference>
<comment type="similarity">
    <text evidence="1">Belongs to the universal stress protein A family.</text>
</comment>
<organism evidence="3 4">
    <name type="scientific">Lysobacter korlensis</name>
    <dbReference type="NCBI Taxonomy" id="553636"/>
    <lineage>
        <taxon>Bacteria</taxon>
        <taxon>Pseudomonadati</taxon>
        <taxon>Pseudomonadota</taxon>
        <taxon>Gammaproteobacteria</taxon>
        <taxon>Lysobacterales</taxon>
        <taxon>Lysobacteraceae</taxon>
        <taxon>Lysobacter</taxon>
    </lineage>
</organism>
<protein>
    <submittedName>
        <fullName evidence="3">Universal stress protein</fullName>
    </submittedName>
</protein>
<evidence type="ECO:0000259" key="2">
    <source>
        <dbReference type="Pfam" id="PF00582"/>
    </source>
</evidence>
<proteinExistence type="inferred from homology"/>
<name>A0ABV6RKA7_9GAMM</name>
<dbReference type="RefSeq" id="WP_386665880.1">
    <property type="nucleotide sequence ID" value="NZ_JBHLTG010000001.1"/>
</dbReference>
<dbReference type="CDD" id="cd00293">
    <property type="entry name" value="USP-like"/>
    <property type="match status" value="2"/>
</dbReference>
<feature type="domain" description="UspA" evidence="2">
    <location>
        <begin position="210"/>
        <end position="290"/>
    </location>
</feature>
<comment type="caution">
    <text evidence="3">The sequence shown here is derived from an EMBL/GenBank/DDBJ whole genome shotgun (WGS) entry which is preliminary data.</text>
</comment>
<reference evidence="3 4" key="1">
    <citation type="submission" date="2024-09" db="EMBL/GenBank/DDBJ databases">
        <authorList>
            <person name="Sun Q."/>
            <person name="Mori K."/>
        </authorList>
    </citation>
    <scope>NUCLEOTIDE SEQUENCE [LARGE SCALE GENOMIC DNA]</scope>
    <source>
        <strain evidence="3 4">KCTC 23076</strain>
    </source>
</reference>
<keyword evidence="4" id="KW-1185">Reference proteome</keyword>
<accession>A0ABV6RKA7</accession>
<dbReference type="Pfam" id="PF00582">
    <property type="entry name" value="Usp"/>
    <property type="match status" value="2"/>
</dbReference>
<dbReference type="Gene3D" id="3.40.50.12370">
    <property type="match status" value="1"/>
</dbReference>
<feature type="domain" description="UspA" evidence="2">
    <location>
        <begin position="11"/>
        <end position="162"/>
    </location>
</feature>